<name>A0A9P4U616_9PLEO</name>
<sequence>MEAPRKAHVANKRHDSNTNVSHVNWGYARSCPTISSQSLGSAEPALRVTQPSRLLSHRYLMLKHALRNRTIQTGTHCRFHFVRPMVFDGQCDGAHYRSLAPNDLHPIDDRHILISILLASASPYFNITLPEHITVCLMHSGHSSLLSIQFSSLP</sequence>
<comment type="caution">
    <text evidence="1">The sequence shown here is derived from an EMBL/GenBank/DDBJ whole genome shotgun (WGS) entry which is preliminary data.</text>
</comment>
<evidence type="ECO:0000313" key="2">
    <source>
        <dbReference type="Proteomes" id="UP000799764"/>
    </source>
</evidence>
<reference evidence="1" key="1">
    <citation type="journal article" date="2020" name="Stud. Mycol.">
        <title>101 Dothideomycetes genomes: a test case for predicting lifestyles and emergence of pathogens.</title>
        <authorList>
            <person name="Haridas S."/>
            <person name="Albert R."/>
            <person name="Binder M."/>
            <person name="Bloem J."/>
            <person name="Labutti K."/>
            <person name="Salamov A."/>
            <person name="Andreopoulos B."/>
            <person name="Baker S."/>
            <person name="Barry K."/>
            <person name="Bills G."/>
            <person name="Bluhm B."/>
            <person name="Cannon C."/>
            <person name="Castanera R."/>
            <person name="Culley D."/>
            <person name="Daum C."/>
            <person name="Ezra D."/>
            <person name="Gonzalez J."/>
            <person name="Henrissat B."/>
            <person name="Kuo A."/>
            <person name="Liang C."/>
            <person name="Lipzen A."/>
            <person name="Lutzoni F."/>
            <person name="Magnuson J."/>
            <person name="Mondo S."/>
            <person name="Nolan M."/>
            <person name="Ohm R."/>
            <person name="Pangilinan J."/>
            <person name="Park H.-J."/>
            <person name="Ramirez L."/>
            <person name="Alfaro M."/>
            <person name="Sun H."/>
            <person name="Tritt A."/>
            <person name="Yoshinaga Y."/>
            <person name="Zwiers L.-H."/>
            <person name="Turgeon B."/>
            <person name="Goodwin S."/>
            <person name="Spatafora J."/>
            <person name="Crous P."/>
            <person name="Grigoriev I."/>
        </authorList>
    </citation>
    <scope>NUCLEOTIDE SEQUENCE</scope>
    <source>
        <strain evidence="1">CBS 690.94</strain>
    </source>
</reference>
<dbReference type="Proteomes" id="UP000799764">
    <property type="component" value="Unassembled WGS sequence"/>
</dbReference>
<proteinExistence type="predicted"/>
<dbReference type="AlphaFoldDB" id="A0A9P4U616"/>
<accession>A0A9P4U616</accession>
<organism evidence="1 2">
    <name type="scientific">Karstenula rhodostoma CBS 690.94</name>
    <dbReference type="NCBI Taxonomy" id="1392251"/>
    <lineage>
        <taxon>Eukaryota</taxon>
        <taxon>Fungi</taxon>
        <taxon>Dikarya</taxon>
        <taxon>Ascomycota</taxon>
        <taxon>Pezizomycotina</taxon>
        <taxon>Dothideomycetes</taxon>
        <taxon>Pleosporomycetidae</taxon>
        <taxon>Pleosporales</taxon>
        <taxon>Massarineae</taxon>
        <taxon>Didymosphaeriaceae</taxon>
        <taxon>Karstenula</taxon>
    </lineage>
</organism>
<keyword evidence="2" id="KW-1185">Reference proteome</keyword>
<dbReference type="EMBL" id="MU001515">
    <property type="protein sequence ID" value="KAF2437648.1"/>
    <property type="molecule type" value="Genomic_DNA"/>
</dbReference>
<protein>
    <submittedName>
        <fullName evidence="1">Uncharacterized protein</fullName>
    </submittedName>
</protein>
<evidence type="ECO:0000313" key="1">
    <source>
        <dbReference type="EMBL" id="KAF2437648.1"/>
    </source>
</evidence>
<gene>
    <name evidence="1" type="ORF">P171DRAFT_179765</name>
</gene>